<dbReference type="GO" id="GO:0005634">
    <property type="term" value="C:nucleus"/>
    <property type="evidence" value="ECO:0007669"/>
    <property type="project" value="TreeGrafter"/>
</dbReference>
<sequence>MVDEQGEVLRAKWDWQEYWRLLFKKITVSDIRDFEKSYKDSKELVDIKSAYVDFEGDMDRIMESVLYVDYADEHRVRNIIQRAIDAGELLPYKAFVKESKQKMSARKRWVGISQRPKGSSVHDELVISLSGS</sequence>
<dbReference type="PANTHER" id="PTHR44144">
    <property type="entry name" value="DNAJ HOMOLOG SUBFAMILY C MEMBER 9"/>
    <property type="match status" value="1"/>
</dbReference>
<dbReference type="EMBL" id="MCFN01001360">
    <property type="protein sequence ID" value="OXB53197.1"/>
    <property type="molecule type" value="Genomic_DNA"/>
</dbReference>
<dbReference type="PANTHER" id="PTHR44144:SF1">
    <property type="entry name" value="DNAJ HOMOLOG SUBFAMILY C MEMBER 9"/>
    <property type="match status" value="1"/>
</dbReference>
<evidence type="ECO:0000313" key="3">
    <source>
        <dbReference type="Proteomes" id="UP000198323"/>
    </source>
</evidence>
<dbReference type="Pfam" id="PF23302">
    <property type="entry name" value="HTH_DNAJC9"/>
    <property type="match status" value="1"/>
</dbReference>
<keyword evidence="3" id="KW-1185">Reference proteome</keyword>
<accession>A0A226MD24</accession>
<gene>
    <name evidence="2" type="ORF">ASZ78_000098</name>
</gene>
<organism evidence="2 3">
    <name type="scientific">Callipepla squamata</name>
    <name type="common">Scaled quail</name>
    <dbReference type="NCBI Taxonomy" id="9009"/>
    <lineage>
        <taxon>Eukaryota</taxon>
        <taxon>Metazoa</taxon>
        <taxon>Chordata</taxon>
        <taxon>Craniata</taxon>
        <taxon>Vertebrata</taxon>
        <taxon>Euteleostomi</taxon>
        <taxon>Archelosauria</taxon>
        <taxon>Archosauria</taxon>
        <taxon>Dinosauria</taxon>
        <taxon>Saurischia</taxon>
        <taxon>Theropoda</taxon>
        <taxon>Coelurosauria</taxon>
        <taxon>Aves</taxon>
        <taxon>Neognathae</taxon>
        <taxon>Galloanserae</taxon>
        <taxon>Galliformes</taxon>
        <taxon>Odontophoridae</taxon>
        <taxon>Callipepla</taxon>
    </lineage>
</organism>
<name>A0A226MD24_CALSU</name>
<proteinExistence type="predicted"/>
<dbReference type="InterPro" id="IPR052594">
    <property type="entry name" value="J_domain-containing_protein"/>
</dbReference>
<feature type="domain" description="DNAJC9 HTH" evidence="1">
    <location>
        <begin position="38"/>
        <end position="104"/>
    </location>
</feature>
<protein>
    <recommendedName>
        <fullName evidence="1">DNAJC9 HTH domain-containing protein</fullName>
    </recommendedName>
</protein>
<dbReference type="Proteomes" id="UP000198323">
    <property type="component" value="Unassembled WGS sequence"/>
</dbReference>
<dbReference type="AlphaFoldDB" id="A0A226MD24"/>
<comment type="caution">
    <text evidence="2">The sequence shown here is derived from an EMBL/GenBank/DDBJ whole genome shotgun (WGS) entry which is preliminary data.</text>
</comment>
<dbReference type="OrthoDB" id="110024at2759"/>
<evidence type="ECO:0000259" key="1">
    <source>
        <dbReference type="Pfam" id="PF23302"/>
    </source>
</evidence>
<reference evidence="2 3" key="1">
    <citation type="submission" date="2016-07" db="EMBL/GenBank/DDBJ databases">
        <title>Disparate Historic Effective Population Sizes Predicted by Modern Levels of Genome Diversity for the Scaled Quail (Callipepla squamata) and the Northern Bobwhite (Colinus virginianus): Inferences from First and Second Generation Draft Genome Assemblies for Sympatric New World Quail.</title>
        <authorList>
            <person name="Oldeschulte D.L."/>
            <person name="Halley Y.A."/>
            <person name="Bhattarai E.K."/>
            <person name="Brashear W.A."/>
            <person name="Hill J."/>
            <person name="Metz R.P."/>
            <person name="Johnson C.D."/>
            <person name="Rollins D."/>
            <person name="Peterson M.J."/>
            <person name="Bickhart D.M."/>
            <person name="Decker J.E."/>
            <person name="Seabury C.M."/>
        </authorList>
    </citation>
    <scope>NUCLEOTIDE SEQUENCE [LARGE SCALE GENOMIC DNA]</scope>
    <source>
        <strain evidence="2 3">Texas</strain>
        <tissue evidence="2">Leg muscle</tissue>
    </source>
</reference>
<dbReference type="GO" id="GO:0031072">
    <property type="term" value="F:heat shock protein binding"/>
    <property type="evidence" value="ECO:0007669"/>
    <property type="project" value="TreeGrafter"/>
</dbReference>
<evidence type="ECO:0000313" key="2">
    <source>
        <dbReference type="EMBL" id="OXB53197.1"/>
    </source>
</evidence>
<dbReference type="InterPro" id="IPR056453">
    <property type="entry name" value="HTH_DNAJC9"/>
</dbReference>
<dbReference type="STRING" id="9009.A0A226MD24"/>
<dbReference type="GO" id="GO:0005737">
    <property type="term" value="C:cytoplasm"/>
    <property type="evidence" value="ECO:0007669"/>
    <property type="project" value="TreeGrafter"/>
</dbReference>